<name>A0A915I8G0_ROMCU</name>
<reference evidence="2" key="1">
    <citation type="submission" date="2022-11" db="UniProtKB">
        <authorList>
            <consortium name="WormBaseParasite"/>
        </authorList>
    </citation>
    <scope>IDENTIFICATION</scope>
</reference>
<organism evidence="1 2">
    <name type="scientific">Romanomermis culicivorax</name>
    <name type="common">Nematode worm</name>
    <dbReference type="NCBI Taxonomy" id="13658"/>
    <lineage>
        <taxon>Eukaryota</taxon>
        <taxon>Metazoa</taxon>
        <taxon>Ecdysozoa</taxon>
        <taxon>Nematoda</taxon>
        <taxon>Enoplea</taxon>
        <taxon>Dorylaimia</taxon>
        <taxon>Mermithida</taxon>
        <taxon>Mermithoidea</taxon>
        <taxon>Mermithidae</taxon>
        <taxon>Romanomermis</taxon>
    </lineage>
</organism>
<evidence type="ECO:0000313" key="1">
    <source>
        <dbReference type="Proteomes" id="UP000887565"/>
    </source>
</evidence>
<evidence type="ECO:0000313" key="2">
    <source>
        <dbReference type="WBParaSite" id="nRc.2.0.1.t09615-RA"/>
    </source>
</evidence>
<protein>
    <submittedName>
        <fullName evidence="2">Uncharacterized protein</fullName>
    </submittedName>
</protein>
<proteinExistence type="predicted"/>
<dbReference type="AlphaFoldDB" id="A0A915I8G0"/>
<dbReference type="WBParaSite" id="nRc.2.0.1.t09615-RA">
    <property type="protein sequence ID" value="nRc.2.0.1.t09615-RA"/>
    <property type="gene ID" value="nRc.2.0.1.g09615"/>
</dbReference>
<accession>A0A915I8G0</accession>
<sequence>MNSCLSECSSLSSSEDIAPLLANKFSSCELLYPFPTIVRCVHESFGTLGGASTMVKIFRIYVDQEGIVGARITIGGLRASAAPLQTLVAPFCFDIRSLINGGSIIEPVDDFPRLNAAMEAKFLEKLYQGHLHLEIWPYHVLLLQKYSTRDNKYFGKKPKELKIRKRMIESDDLE</sequence>
<keyword evidence="1" id="KW-1185">Reference proteome</keyword>
<dbReference type="Proteomes" id="UP000887565">
    <property type="component" value="Unplaced"/>
</dbReference>